<keyword evidence="2" id="KW-1003">Cell membrane</keyword>
<comment type="caution">
    <text evidence="9">The sequence shown here is derived from an EMBL/GenBank/DDBJ whole genome shotgun (WGS) entry which is preliminary data.</text>
</comment>
<feature type="transmembrane region" description="Helical" evidence="7">
    <location>
        <begin position="351"/>
        <end position="379"/>
    </location>
</feature>
<dbReference type="RefSeq" id="WP_163734787.1">
    <property type="nucleotide sequence ID" value="NZ_JAAGOA010000004.1"/>
</dbReference>
<dbReference type="InterPro" id="IPR050250">
    <property type="entry name" value="Macrolide_Exporter_MacB"/>
</dbReference>
<evidence type="ECO:0000313" key="9">
    <source>
        <dbReference type="EMBL" id="NED99930.1"/>
    </source>
</evidence>
<sequence>MTAVAYWFRLDARRRWRSLLVLTLLIAVAAGTVMTAGAGARRGSSAVDRLLAETMPATVRVEPNRPGFDWDAVRALPEVAALGVIAYSGFEIDGEPAGDSLALPPVDTGMLRTVERPVVLEGRAADPSRADEVVVTPAFERTRGTGVGDTVTLGLYTPGQIDVVQGPDTAYASTDDGVLGLYTPEQLQAALAAGWDINETAPAAGPVIEATVVGVVRSPWFGDRLHGAGYVIPSAGLYQQFTAHFSGARDLAGTGALVRLHGGAAAIPKFREHLAQVAGQSDIVVVNQASWASTTREVTGFEATALFVFAVVSAVAAVFLVGVAVARHAAVTVTELTFMRAVGMTPGQARSAAIIGPACAGVAGAALGAAASILASRWFPIGTASVVEPAPGVDVDVAVLAAGLAGVPFLVISGAVAASAFASRSTERHASARRSTMAAAASAAGLPVPVVAGTRFAFEPGRGRRAVPVRPALLGAVAGVTGVLAALTFSAAVHDAATNPARVGVLHGAEAYVGFNDFAFVETSADAVFTALAETPGVTGVQDVVGNVAEAGAESGTEQLVVMSPVPLGAPAEQIITEGRPPAGPAEAMLGLRTVDALGAGVGDTITLTGTSGTTDLTVVGVGGDAVDTSVVTTRAAYETLFGERFQFHMGEVGFEPGIDFETMLPRLRDALTAVPGASPDTVGIIPPEFDDPAGLRFMRPLPLFLAGFVVVLALGSVGYALGAAVRRRGPEIAVLRALGMTPGQSRRVVITQAIVLTLAGLAVGVPVGLAVGRTVWRSVADAMYIHYVPPAAVWALVLVAPVALLVAVLLAAVPGRCASSLRIASVLRAE</sequence>
<protein>
    <submittedName>
        <fullName evidence="9">FtsX-like permease family protein</fullName>
    </submittedName>
</protein>
<comment type="similarity">
    <text evidence="6">Belongs to the ABC-4 integral membrane protein family.</text>
</comment>
<dbReference type="GO" id="GO:0005886">
    <property type="term" value="C:plasma membrane"/>
    <property type="evidence" value="ECO:0007669"/>
    <property type="project" value="UniProtKB-SubCell"/>
</dbReference>
<keyword evidence="4 7" id="KW-1133">Transmembrane helix</keyword>
<dbReference type="InterPro" id="IPR003838">
    <property type="entry name" value="ABC3_permease_C"/>
</dbReference>
<dbReference type="AlphaFoldDB" id="A0A6L9S5A8"/>
<evidence type="ECO:0000256" key="6">
    <source>
        <dbReference type="ARBA" id="ARBA00038076"/>
    </source>
</evidence>
<keyword evidence="3 7" id="KW-0812">Transmembrane</keyword>
<evidence type="ECO:0000256" key="1">
    <source>
        <dbReference type="ARBA" id="ARBA00004651"/>
    </source>
</evidence>
<reference evidence="9 10" key="1">
    <citation type="submission" date="2020-02" db="EMBL/GenBank/DDBJ databases">
        <authorList>
            <person name="Li X.-J."/>
            <person name="Han X.-M."/>
        </authorList>
    </citation>
    <scope>NUCLEOTIDE SEQUENCE [LARGE SCALE GENOMIC DNA]</scope>
    <source>
        <strain evidence="9 10">CCTCC AB 2017055</strain>
    </source>
</reference>
<evidence type="ECO:0000256" key="5">
    <source>
        <dbReference type="ARBA" id="ARBA00023136"/>
    </source>
</evidence>
<dbReference type="PANTHER" id="PTHR30572">
    <property type="entry name" value="MEMBRANE COMPONENT OF TRANSPORTER-RELATED"/>
    <property type="match status" value="1"/>
</dbReference>
<feature type="transmembrane region" description="Helical" evidence="7">
    <location>
        <begin position="748"/>
        <end position="772"/>
    </location>
</feature>
<keyword evidence="10" id="KW-1185">Reference proteome</keyword>
<feature type="transmembrane region" description="Helical" evidence="7">
    <location>
        <begin position="704"/>
        <end position="727"/>
    </location>
</feature>
<evidence type="ECO:0000256" key="7">
    <source>
        <dbReference type="SAM" id="Phobius"/>
    </source>
</evidence>
<feature type="domain" description="ABC3 transporter permease C-terminal" evidence="8">
    <location>
        <begin position="705"/>
        <end position="816"/>
    </location>
</feature>
<dbReference type="GO" id="GO:0022857">
    <property type="term" value="F:transmembrane transporter activity"/>
    <property type="evidence" value="ECO:0007669"/>
    <property type="project" value="TreeGrafter"/>
</dbReference>
<evidence type="ECO:0000256" key="4">
    <source>
        <dbReference type="ARBA" id="ARBA00022989"/>
    </source>
</evidence>
<gene>
    <name evidence="9" type="ORF">G1H10_07085</name>
</gene>
<dbReference type="Pfam" id="PF02687">
    <property type="entry name" value="FtsX"/>
    <property type="match status" value="1"/>
</dbReference>
<organism evidence="9 10">
    <name type="scientific">Phytoactinopolyspora halotolerans</name>
    <dbReference type="NCBI Taxonomy" id="1981512"/>
    <lineage>
        <taxon>Bacteria</taxon>
        <taxon>Bacillati</taxon>
        <taxon>Actinomycetota</taxon>
        <taxon>Actinomycetes</taxon>
        <taxon>Jiangellales</taxon>
        <taxon>Jiangellaceae</taxon>
        <taxon>Phytoactinopolyspora</taxon>
    </lineage>
</organism>
<proteinExistence type="inferred from homology"/>
<evidence type="ECO:0000256" key="3">
    <source>
        <dbReference type="ARBA" id="ARBA00022692"/>
    </source>
</evidence>
<evidence type="ECO:0000313" key="10">
    <source>
        <dbReference type="Proteomes" id="UP000475214"/>
    </source>
</evidence>
<name>A0A6L9S5A8_9ACTN</name>
<keyword evidence="5 7" id="KW-0472">Membrane</keyword>
<comment type="subcellular location">
    <subcellularLocation>
        <location evidence="1">Cell membrane</location>
        <topology evidence="1">Multi-pass membrane protein</topology>
    </subcellularLocation>
</comment>
<feature type="transmembrane region" description="Helical" evidence="7">
    <location>
        <begin position="305"/>
        <end position="330"/>
    </location>
</feature>
<feature type="transmembrane region" description="Helical" evidence="7">
    <location>
        <begin position="399"/>
        <end position="423"/>
    </location>
</feature>
<feature type="transmembrane region" description="Helical" evidence="7">
    <location>
        <begin position="472"/>
        <end position="493"/>
    </location>
</feature>
<evidence type="ECO:0000256" key="2">
    <source>
        <dbReference type="ARBA" id="ARBA00022475"/>
    </source>
</evidence>
<dbReference type="Proteomes" id="UP000475214">
    <property type="component" value="Unassembled WGS sequence"/>
</dbReference>
<accession>A0A6L9S5A8</accession>
<feature type="transmembrane region" description="Helical" evidence="7">
    <location>
        <begin position="792"/>
        <end position="814"/>
    </location>
</feature>
<dbReference type="PANTHER" id="PTHR30572:SF4">
    <property type="entry name" value="ABC TRANSPORTER PERMEASE YTRF"/>
    <property type="match status" value="1"/>
</dbReference>
<dbReference type="EMBL" id="JAAGOA010000004">
    <property type="protein sequence ID" value="NED99930.1"/>
    <property type="molecule type" value="Genomic_DNA"/>
</dbReference>
<evidence type="ECO:0000259" key="8">
    <source>
        <dbReference type="Pfam" id="PF02687"/>
    </source>
</evidence>